<dbReference type="Proteomes" id="UP000792457">
    <property type="component" value="Unassembled WGS sequence"/>
</dbReference>
<evidence type="ECO:0000313" key="3">
    <source>
        <dbReference type="EMBL" id="KAG8224747.1"/>
    </source>
</evidence>
<proteinExistence type="predicted"/>
<protein>
    <recommendedName>
        <fullName evidence="2">TRAF3-interacting protein 1 C-terminal domain-containing protein</fullName>
    </recommendedName>
</protein>
<evidence type="ECO:0000256" key="1">
    <source>
        <dbReference type="SAM" id="Coils"/>
    </source>
</evidence>
<dbReference type="InterPro" id="IPR041476">
    <property type="entry name" value="TRAF3IP1_C"/>
</dbReference>
<reference evidence="3" key="2">
    <citation type="submission" date="2017-10" db="EMBL/GenBank/DDBJ databases">
        <title>Ladona fulva Genome sequencing and assembly.</title>
        <authorList>
            <person name="Murali S."/>
            <person name="Richards S."/>
            <person name="Bandaranaike D."/>
            <person name="Bellair M."/>
            <person name="Blankenburg K."/>
            <person name="Chao H."/>
            <person name="Dinh H."/>
            <person name="Doddapaneni H."/>
            <person name="Dugan-Rocha S."/>
            <person name="Elkadiri S."/>
            <person name="Gnanaolivu R."/>
            <person name="Hernandez B."/>
            <person name="Skinner E."/>
            <person name="Javaid M."/>
            <person name="Lee S."/>
            <person name="Li M."/>
            <person name="Ming W."/>
            <person name="Munidasa M."/>
            <person name="Muniz J."/>
            <person name="Nguyen L."/>
            <person name="Hughes D."/>
            <person name="Osuji N."/>
            <person name="Pu L.-L."/>
            <person name="Puazo M."/>
            <person name="Qu C."/>
            <person name="Quiroz J."/>
            <person name="Raj R."/>
            <person name="Weissenberger G."/>
            <person name="Xin Y."/>
            <person name="Zou X."/>
            <person name="Han Y."/>
            <person name="Worley K."/>
            <person name="Muzny D."/>
            <person name="Gibbs R."/>
        </authorList>
    </citation>
    <scope>NUCLEOTIDE SEQUENCE</scope>
    <source>
        <strain evidence="3">Sampled in the wild</strain>
    </source>
</reference>
<dbReference type="GO" id="GO:0008017">
    <property type="term" value="F:microtubule binding"/>
    <property type="evidence" value="ECO:0007669"/>
    <property type="project" value="InterPro"/>
</dbReference>
<dbReference type="InterPro" id="IPR018799">
    <property type="entry name" value="TRAF3IP1"/>
</dbReference>
<reference evidence="3" key="1">
    <citation type="submission" date="2013-04" db="EMBL/GenBank/DDBJ databases">
        <authorList>
            <person name="Qu J."/>
            <person name="Murali S.C."/>
            <person name="Bandaranaike D."/>
            <person name="Bellair M."/>
            <person name="Blankenburg K."/>
            <person name="Chao H."/>
            <person name="Dinh H."/>
            <person name="Doddapaneni H."/>
            <person name="Downs B."/>
            <person name="Dugan-Rocha S."/>
            <person name="Elkadiri S."/>
            <person name="Gnanaolivu R.D."/>
            <person name="Hernandez B."/>
            <person name="Javaid M."/>
            <person name="Jayaseelan J.C."/>
            <person name="Lee S."/>
            <person name="Li M."/>
            <person name="Ming W."/>
            <person name="Munidasa M."/>
            <person name="Muniz J."/>
            <person name="Nguyen L."/>
            <person name="Ongeri F."/>
            <person name="Osuji N."/>
            <person name="Pu L.-L."/>
            <person name="Puazo M."/>
            <person name="Qu C."/>
            <person name="Quiroz J."/>
            <person name="Raj R."/>
            <person name="Weissenberger G."/>
            <person name="Xin Y."/>
            <person name="Zou X."/>
            <person name="Han Y."/>
            <person name="Richards S."/>
            <person name="Worley K."/>
            <person name="Muzny D."/>
            <person name="Gibbs R."/>
        </authorList>
    </citation>
    <scope>NUCLEOTIDE SEQUENCE</scope>
    <source>
        <strain evidence="3">Sampled in the wild</strain>
    </source>
</reference>
<accession>A0A8K0JY32</accession>
<dbReference type="EMBL" id="KZ308211">
    <property type="protein sequence ID" value="KAG8224747.1"/>
    <property type="molecule type" value="Genomic_DNA"/>
</dbReference>
<comment type="caution">
    <text evidence="3">The sequence shown here is derived from an EMBL/GenBank/DDBJ whole genome shotgun (WGS) entry which is preliminary data.</text>
</comment>
<gene>
    <name evidence="3" type="ORF">J437_LFUL005316</name>
</gene>
<dbReference type="Pfam" id="PF17749">
    <property type="entry name" value="MIP-T3_C"/>
    <property type="match status" value="1"/>
</dbReference>
<name>A0A8K0JY32_LADFU</name>
<feature type="coiled-coil region" evidence="1">
    <location>
        <begin position="39"/>
        <end position="98"/>
    </location>
</feature>
<dbReference type="PANTHER" id="PTHR31363:SF0">
    <property type="entry name" value="TRAF3-INTERACTING PROTEIN 1"/>
    <property type="match status" value="1"/>
</dbReference>
<sequence>MRKRRKGAGDTETLRALVQSIARSAHPLGSLLGMMQGNVEAMKSEAQKWRNESEKLMKQLREEEKNMEQELEPLRSMLSEVEQRVVEEREALSAAKVRVLNAEQRIRLMLDPQGSGISQVASSYRV</sequence>
<dbReference type="OrthoDB" id="10258914at2759"/>
<keyword evidence="4" id="KW-1185">Reference proteome</keyword>
<feature type="domain" description="TRAF3-interacting protein 1 C-terminal" evidence="2">
    <location>
        <begin position="8"/>
        <end position="110"/>
    </location>
</feature>
<dbReference type="GO" id="GO:0036064">
    <property type="term" value="C:ciliary basal body"/>
    <property type="evidence" value="ECO:0007669"/>
    <property type="project" value="TreeGrafter"/>
</dbReference>
<dbReference type="GO" id="GO:0070507">
    <property type="term" value="P:regulation of microtubule cytoskeleton organization"/>
    <property type="evidence" value="ECO:0007669"/>
    <property type="project" value="TreeGrafter"/>
</dbReference>
<dbReference type="GO" id="GO:0042073">
    <property type="term" value="P:intraciliary transport"/>
    <property type="evidence" value="ECO:0007669"/>
    <property type="project" value="TreeGrafter"/>
</dbReference>
<dbReference type="AlphaFoldDB" id="A0A8K0JY32"/>
<dbReference type="GO" id="GO:0005930">
    <property type="term" value="C:axoneme"/>
    <property type="evidence" value="ECO:0007669"/>
    <property type="project" value="TreeGrafter"/>
</dbReference>
<organism evidence="3 4">
    <name type="scientific">Ladona fulva</name>
    <name type="common">Scarce chaser dragonfly</name>
    <name type="synonym">Libellula fulva</name>
    <dbReference type="NCBI Taxonomy" id="123851"/>
    <lineage>
        <taxon>Eukaryota</taxon>
        <taxon>Metazoa</taxon>
        <taxon>Ecdysozoa</taxon>
        <taxon>Arthropoda</taxon>
        <taxon>Hexapoda</taxon>
        <taxon>Insecta</taxon>
        <taxon>Pterygota</taxon>
        <taxon>Palaeoptera</taxon>
        <taxon>Odonata</taxon>
        <taxon>Epiprocta</taxon>
        <taxon>Anisoptera</taxon>
        <taxon>Libelluloidea</taxon>
        <taxon>Libellulidae</taxon>
        <taxon>Ladona</taxon>
    </lineage>
</organism>
<evidence type="ECO:0000259" key="2">
    <source>
        <dbReference type="Pfam" id="PF17749"/>
    </source>
</evidence>
<evidence type="ECO:0000313" key="4">
    <source>
        <dbReference type="Proteomes" id="UP000792457"/>
    </source>
</evidence>
<keyword evidence="1" id="KW-0175">Coiled coil</keyword>
<dbReference type="PANTHER" id="PTHR31363">
    <property type="entry name" value="TRAF3-INTERACTING PROTEIN 1"/>
    <property type="match status" value="1"/>
</dbReference>
<dbReference type="GO" id="GO:0030992">
    <property type="term" value="C:intraciliary transport particle B"/>
    <property type="evidence" value="ECO:0007669"/>
    <property type="project" value="TreeGrafter"/>
</dbReference>
<dbReference type="GO" id="GO:0060271">
    <property type="term" value="P:cilium assembly"/>
    <property type="evidence" value="ECO:0007669"/>
    <property type="project" value="TreeGrafter"/>
</dbReference>